<dbReference type="EMBL" id="WIXO01000001">
    <property type="protein sequence ID" value="MTE21442.1"/>
    <property type="molecule type" value="Genomic_DNA"/>
</dbReference>
<dbReference type="PANTHER" id="PTHR47485:SF1">
    <property type="entry name" value="THYLAKOID LUMENAL 17.4 KDA PROTEIN, CHLOROPLASTIC"/>
    <property type="match status" value="1"/>
</dbReference>
<dbReference type="AlphaFoldDB" id="A0A6G2BHS1"/>
<keyword evidence="3" id="KW-1185">Reference proteome</keyword>
<proteinExistence type="predicted"/>
<dbReference type="RefSeq" id="WP_162466491.1">
    <property type="nucleotide sequence ID" value="NZ_WIXO01000001.1"/>
</dbReference>
<dbReference type="Proteomes" id="UP000473014">
    <property type="component" value="Unassembled WGS sequence"/>
</dbReference>
<evidence type="ECO:0000256" key="1">
    <source>
        <dbReference type="ARBA" id="ARBA00022737"/>
    </source>
</evidence>
<accession>A0A6G2BHS1</accession>
<comment type="caution">
    <text evidence="2">The sequence shown here is derived from an EMBL/GenBank/DDBJ whole genome shotgun (WGS) entry which is preliminary data.</text>
</comment>
<protein>
    <submittedName>
        <fullName evidence="2">Pentapeptide repeat-containing protein</fullName>
    </submittedName>
</protein>
<dbReference type="SUPFAM" id="SSF141571">
    <property type="entry name" value="Pentapeptide repeat-like"/>
    <property type="match status" value="1"/>
</dbReference>
<dbReference type="InterPro" id="IPR001646">
    <property type="entry name" value="5peptide_repeat"/>
</dbReference>
<dbReference type="Gene3D" id="2.160.20.80">
    <property type="entry name" value="E3 ubiquitin-protein ligase SopA"/>
    <property type="match status" value="1"/>
</dbReference>
<name>A0A6G2BHS1_9ACTN</name>
<sequence length="221" mass="24055">MPTSPAPRDLDDLPYAEYLEPFGGEPERDLTHDTLRFDGDDFRDVDCGGAGFTECAFTSVSFTGGRCRRVRFNDVWFHTVRWVGTDLVETSWMDAEVVSGMLAGVEVHGSALRRVTFFNCKFDSVNVRAATLRDVHFVDCLLRDVDLAEARLDGVTFPGSTLDGVRFDGARMKGVDLRGAVALGVASGHGSLRGAIVDGAQLLDLAPALARELGIEVRDGR</sequence>
<keyword evidence="1" id="KW-0677">Repeat</keyword>
<dbReference type="Pfam" id="PF13599">
    <property type="entry name" value="Pentapeptide_4"/>
    <property type="match status" value="1"/>
</dbReference>
<organism evidence="2 3">
    <name type="scientific">Streptomyces taklimakanensis</name>
    <dbReference type="NCBI Taxonomy" id="2569853"/>
    <lineage>
        <taxon>Bacteria</taxon>
        <taxon>Bacillati</taxon>
        <taxon>Actinomycetota</taxon>
        <taxon>Actinomycetes</taxon>
        <taxon>Kitasatosporales</taxon>
        <taxon>Streptomycetaceae</taxon>
        <taxon>Streptomyces</taxon>
    </lineage>
</organism>
<evidence type="ECO:0000313" key="2">
    <source>
        <dbReference type="EMBL" id="MTE21442.1"/>
    </source>
</evidence>
<evidence type="ECO:0000313" key="3">
    <source>
        <dbReference type="Proteomes" id="UP000473014"/>
    </source>
</evidence>
<reference evidence="2 3" key="1">
    <citation type="submission" date="2019-11" db="EMBL/GenBank/DDBJ databases">
        <authorList>
            <person name="Yuan L."/>
        </authorList>
    </citation>
    <scope>NUCLEOTIDE SEQUENCE [LARGE SCALE GENOMIC DNA]</scope>
    <source>
        <strain evidence="2 3">TRM43335</strain>
    </source>
</reference>
<dbReference type="PANTHER" id="PTHR47485">
    <property type="entry name" value="THYLAKOID LUMENAL 17.4 KDA PROTEIN, CHLOROPLASTIC"/>
    <property type="match status" value="1"/>
</dbReference>
<gene>
    <name evidence="2" type="ORF">F0L17_20470</name>
</gene>